<gene>
    <name evidence="1" type="ORF">EJ08DRAFT_695728</name>
</gene>
<name>A0A9P4U0T5_9PEZI</name>
<dbReference type="EMBL" id="MU007027">
    <property type="protein sequence ID" value="KAF2432278.1"/>
    <property type="molecule type" value="Genomic_DNA"/>
</dbReference>
<comment type="caution">
    <text evidence="1">The sequence shown here is derived from an EMBL/GenBank/DDBJ whole genome shotgun (WGS) entry which is preliminary data.</text>
</comment>
<sequence length="173" mass="19014">MAGSSARFLRSSKRAQNSSSKSFLQWQPSQKSHSGLSFLGLATELRQMILENLPIVRTIFTTSDASNDAASYPETDNSADDSASSTASNARIVMFKDIDSNRDNLQTLGNLMRTCHQLYSEVATIKYETVCATHSRGYPEVSPFLINLGSVVKHIEFCVYAASMETARRDSTG</sequence>
<accession>A0A9P4U0T5</accession>
<reference evidence="1" key="1">
    <citation type="journal article" date="2020" name="Stud. Mycol.">
        <title>101 Dothideomycetes genomes: a test case for predicting lifestyles and emergence of pathogens.</title>
        <authorList>
            <person name="Haridas S."/>
            <person name="Albert R."/>
            <person name="Binder M."/>
            <person name="Bloem J."/>
            <person name="Labutti K."/>
            <person name="Salamov A."/>
            <person name="Andreopoulos B."/>
            <person name="Baker S."/>
            <person name="Barry K."/>
            <person name="Bills G."/>
            <person name="Bluhm B."/>
            <person name="Cannon C."/>
            <person name="Castanera R."/>
            <person name="Culley D."/>
            <person name="Daum C."/>
            <person name="Ezra D."/>
            <person name="Gonzalez J."/>
            <person name="Henrissat B."/>
            <person name="Kuo A."/>
            <person name="Liang C."/>
            <person name="Lipzen A."/>
            <person name="Lutzoni F."/>
            <person name="Magnuson J."/>
            <person name="Mondo S."/>
            <person name="Nolan M."/>
            <person name="Ohm R."/>
            <person name="Pangilinan J."/>
            <person name="Park H.-J."/>
            <person name="Ramirez L."/>
            <person name="Alfaro M."/>
            <person name="Sun H."/>
            <person name="Tritt A."/>
            <person name="Yoshinaga Y."/>
            <person name="Zwiers L.-H."/>
            <person name="Turgeon B."/>
            <person name="Goodwin S."/>
            <person name="Spatafora J."/>
            <person name="Crous P."/>
            <person name="Grigoriev I."/>
        </authorList>
    </citation>
    <scope>NUCLEOTIDE SEQUENCE</scope>
    <source>
        <strain evidence="1">CBS 130266</strain>
    </source>
</reference>
<dbReference type="AlphaFoldDB" id="A0A9P4U0T5"/>
<evidence type="ECO:0000313" key="2">
    <source>
        <dbReference type="Proteomes" id="UP000800235"/>
    </source>
</evidence>
<organism evidence="1 2">
    <name type="scientific">Tothia fuscella</name>
    <dbReference type="NCBI Taxonomy" id="1048955"/>
    <lineage>
        <taxon>Eukaryota</taxon>
        <taxon>Fungi</taxon>
        <taxon>Dikarya</taxon>
        <taxon>Ascomycota</taxon>
        <taxon>Pezizomycotina</taxon>
        <taxon>Dothideomycetes</taxon>
        <taxon>Pleosporomycetidae</taxon>
        <taxon>Venturiales</taxon>
        <taxon>Cylindrosympodiaceae</taxon>
        <taxon>Tothia</taxon>
    </lineage>
</organism>
<evidence type="ECO:0000313" key="1">
    <source>
        <dbReference type="EMBL" id="KAF2432278.1"/>
    </source>
</evidence>
<dbReference type="Proteomes" id="UP000800235">
    <property type="component" value="Unassembled WGS sequence"/>
</dbReference>
<proteinExistence type="predicted"/>
<keyword evidence="2" id="KW-1185">Reference proteome</keyword>
<protein>
    <submittedName>
        <fullName evidence="1">Uncharacterized protein</fullName>
    </submittedName>
</protein>